<comment type="caution">
    <text evidence="1">The sequence shown here is derived from an EMBL/GenBank/DDBJ whole genome shotgun (WGS) entry which is preliminary data.</text>
</comment>
<keyword evidence="2" id="KW-1185">Reference proteome</keyword>
<sequence>MGVYSARKPIMRTFNIGCGQDRSREHDMYPNGTTNRSTVSATLVLKLRSNCSASFFF</sequence>
<dbReference type="Proteomes" id="UP000240418">
    <property type="component" value="Unassembled WGS sequence"/>
</dbReference>
<name>A0A2P8FD95_9RHOB</name>
<proteinExistence type="predicted"/>
<evidence type="ECO:0000313" key="2">
    <source>
        <dbReference type="Proteomes" id="UP000240418"/>
    </source>
</evidence>
<gene>
    <name evidence="1" type="ORF">CLV88_105118</name>
</gene>
<dbReference type="EMBL" id="PYGJ01000005">
    <property type="protein sequence ID" value="PSL19695.1"/>
    <property type="molecule type" value="Genomic_DNA"/>
</dbReference>
<organism evidence="1 2">
    <name type="scientific">Shimia abyssi</name>
    <dbReference type="NCBI Taxonomy" id="1662395"/>
    <lineage>
        <taxon>Bacteria</taxon>
        <taxon>Pseudomonadati</taxon>
        <taxon>Pseudomonadota</taxon>
        <taxon>Alphaproteobacteria</taxon>
        <taxon>Rhodobacterales</taxon>
        <taxon>Roseobacteraceae</taxon>
    </lineage>
</organism>
<evidence type="ECO:0000313" key="1">
    <source>
        <dbReference type="EMBL" id="PSL19695.1"/>
    </source>
</evidence>
<reference evidence="1 2" key="1">
    <citation type="submission" date="2018-03" db="EMBL/GenBank/DDBJ databases">
        <title>Genomic Encyclopedia of Archaeal and Bacterial Type Strains, Phase II (KMG-II): from individual species to whole genera.</title>
        <authorList>
            <person name="Goeker M."/>
        </authorList>
    </citation>
    <scope>NUCLEOTIDE SEQUENCE [LARGE SCALE GENOMIC DNA]</scope>
    <source>
        <strain evidence="1 2">DSM 100673</strain>
    </source>
</reference>
<accession>A0A2P8FD95</accession>
<dbReference type="AlphaFoldDB" id="A0A2P8FD95"/>
<protein>
    <submittedName>
        <fullName evidence="1">Uncharacterized protein</fullName>
    </submittedName>
</protein>